<dbReference type="SMART" id="SM00671">
    <property type="entry name" value="SEL1"/>
    <property type="match status" value="4"/>
</dbReference>
<protein>
    <recommendedName>
        <fullName evidence="3">Sel1 repeat family protein</fullName>
    </recommendedName>
</protein>
<dbReference type="PANTHER" id="PTHR11102">
    <property type="entry name" value="SEL-1-LIKE PROTEIN"/>
    <property type="match status" value="1"/>
</dbReference>
<dbReference type="AlphaFoldDB" id="A0A178MZT1"/>
<dbReference type="InterPro" id="IPR006597">
    <property type="entry name" value="Sel1-like"/>
</dbReference>
<evidence type="ECO:0008006" key="3">
    <source>
        <dbReference type="Google" id="ProtNLM"/>
    </source>
</evidence>
<dbReference type="STRING" id="1437059.A6A05_07720"/>
<dbReference type="InterPro" id="IPR050767">
    <property type="entry name" value="Sel1_AlgK"/>
</dbReference>
<dbReference type="PANTHER" id="PTHR11102:SF160">
    <property type="entry name" value="ERAD-ASSOCIATED E3 UBIQUITIN-PROTEIN LIGASE COMPONENT HRD3"/>
    <property type="match status" value="1"/>
</dbReference>
<dbReference type="Pfam" id="PF08238">
    <property type="entry name" value="Sel1"/>
    <property type="match status" value="4"/>
</dbReference>
<dbReference type="InterPro" id="IPR011990">
    <property type="entry name" value="TPR-like_helical_dom_sf"/>
</dbReference>
<dbReference type="SUPFAM" id="SSF81901">
    <property type="entry name" value="HCP-like"/>
    <property type="match status" value="1"/>
</dbReference>
<proteinExistence type="predicted"/>
<gene>
    <name evidence="1" type="ORF">A6A05_07720</name>
</gene>
<sequence>MVAAQGFYDDAVYRLAAGRGSWQELDAWADKGYGDAIAKGLSHRIASEFRAGATAPSAETRQVLEQASAILRNRSISALLAALPIIGSTHAYWDGDALPALLERVRAGDRAAISLACRLAALPGETMGTPIDTCRTGVRLGMADAMVALAILHHRRPDDFDNGFEKKAAETLKVSQSRAEAITLYRTAVAQGHPVALARLAHLTAIGGGVSKDDVEARRLATLAAEQGSAEGRTVLGLLLLQGRGGAPEPERARALLIQAARSGNRMAQLTLATLSLHGQGAPLDFTDALTWVHLAATSQRGDPPRAEADRLLLEPMERTRSHAAFIGNVAIDLDARIRAAQLRKELADSGEWPLVDPIPAAFPPQR</sequence>
<dbReference type="EMBL" id="LWQU01000085">
    <property type="protein sequence ID" value="OAN56852.1"/>
    <property type="molecule type" value="Genomic_DNA"/>
</dbReference>
<keyword evidence="2" id="KW-1185">Reference proteome</keyword>
<name>A0A178MZT1_9PROT</name>
<evidence type="ECO:0000313" key="2">
    <source>
        <dbReference type="Proteomes" id="UP000078543"/>
    </source>
</evidence>
<accession>A0A178MZT1</accession>
<comment type="caution">
    <text evidence="1">The sequence shown here is derived from an EMBL/GenBank/DDBJ whole genome shotgun (WGS) entry which is preliminary data.</text>
</comment>
<dbReference type="Gene3D" id="1.25.40.10">
    <property type="entry name" value="Tetratricopeptide repeat domain"/>
    <property type="match status" value="1"/>
</dbReference>
<reference evidence="1 2" key="1">
    <citation type="submission" date="2016-04" db="EMBL/GenBank/DDBJ databases">
        <title>Draft genome sequence of freshwater magnetotactic bacteria Magnetospirillum marisnigri SP-1 and Magnetospirillum moscoviense BB-1.</title>
        <authorList>
            <person name="Koziaeva V."/>
            <person name="Dziuba M.V."/>
            <person name="Ivanov T.M."/>
            <person name="Kuznetsov B."/>
            <person name="Grouzdev D.S."/>
        </authorList>
    </citation>
    <scope>NUCLEOTIDE SEQUENCE [LARGE SCALE GENOMIC DNA]</scope>
    <source>
        <strain evidence="1 2">BB-1</strain>
    </source>
</reference>
<evidence type="ECO:0000313" key="1">
    <source>
        <dbReference type="EMBL" id="OAN56852.1"/>
    </source>
</evidence>
<dbReference type="Proteomes" id="UP000078543">
    <property type="component" value="Unassembled WGS sequence"/>
</dbReference>
<organism evidence="1 2">
    <name type="scientific">Magnetospirillum moscoviense</name>
    <dbReference type="NCBI Taxonomy" id="1437059"/>
    <lineage>
        <taxon>Bacteria</taxon>
        <taxon>Pseudomonadati</taxon>
        <taxon>Pseudomonadota</taxon>
        <taxon>Alphaproteobacteria</taxon>
        <taxon>Rhodospirillales</taxon>
        <taxon>Rhodospirillaceae</taxon>
        <taxon>Magnetospirillum</taxon>
    </lineage>
</organism>